<dbReference type="GO" id="GO:0005975">
    <property type="term" value="P:carbohydrate metabolic process"/>
    <property type="evidence" value="ECO:0007669"/>
    <property type="project" value="InterPro"/>
</dbReference>
<name>A0A6G7VDB0_9GAMM</name>
<dbReference type="InterPro" id="IPR052046">
    <property type="entry name" value="GH57_Enzymes"/>
</dbReference>
<evidence type="ECO:0000313" key="5">
    <source>
        <dbReference type="Proteomes" id="UP000502699"/>
    </source>
</evidence>
<keyword evidence="4" id="KW-0378">Hydrolase</keyword>
<dbReference type="PANTHER" id="PTHR36306:SF5">
    <property type="entry name" value="SLR1535 PROTEIN"/>
    <property type="match status" value="1"/>
</dbReference>
<evidence type="ECO:0000256" key="1">
    <source>
        <dbReference type="ARBA" id="ARBA00006821"/>
    </source>
</evidence>
<dbReference type="GO" id="GO:0016787">
    <property type="term" value="F:hydrolase activity"/>
    <property type="evidence" value="ECO:0007669"/>
    <property type="project" value="UniProtKB-KW"/>
</dbReference>
<gene>
    <name evidence="4" type="ORF">GWK36_07025</name>
</gene>
<accession>A0A6G7VDB0</accession>
<dbReference type="KEGG" id="cjap:GWK36_07025"/>
<organism evidence="4 5">
    <name type="scientific">Caldichromatium japonicum</name>
    <dbReference type="NCBI Taxonomy" id="2699430"/>
    <lineage>
        <taxon>Bacteria</taxon>
        <taxon>Pseudomonadati</taxon>
        <taxon>Pseudomonadota</taxon>
        <taxon>Gammaproteobacteria</taxon>
        <taxon>Chromatiales</taxon>
        <taxon>Chromatiaceae</taxon>
        <taxon>Caldichromatium</taxon>
    </lineage>
</organism>
<dbReference type="AlphaFoldDB" id="A0A6G7VDB0"/>
<evidence type="ECO:0000259" key="3">
    <source>
        <dbReference type="Pfam" id="PF03065"/>
    </source>
</evidence>
<dbReference type="Proteomes" id="UP000502699">
    <property type="component" value="Chromosome"/>
</dbReference>
<dbReference type="EMBL" id="CP048029">
    <property type="protein sequence ID" value="QIK37777.1"/>
    <property type="molecule type" value="Genomic_DNA"/>
</dbReference>
<comment type="similarity">
    <text evidence="1">Belongs to the glycosyl hydrolase 57 family.</text>
</comment>
<dbReference type="RefSeq" id="WP_166270539.1">
    <property type="nucleotide sequence ID" value="NZ_CP048029.1"/>
</dbReference>
<keyword evidence="5" id="KW-1185">Reference proteome</keyword>
<dbReference type="CDD" id="cd10798">
    <property type="entry name" value="GH57N_like_1"/>
    <property type="match status" value="1"/>
</dbReference>
<feature type="domain" description="Glycoside hydrolase family 57 N-terminal" evidence="3">
    <location>
        <begin position="54"/>
        <end position="245"/>
    </location>
</feature>
<evidence type="ECO:0000313" key="4">
    <source>
        <dbReference type="EMBL" id="QIK37777.1"/>
    </source>
</evidence>
<sequence>MNPLPQSLPEYIGELPNICGHETEVEQVIARSRDQRLFAERGGIDLNKIRAAAAIALHQHQPLIPAGGSDLKTAALISNLQYMMENQHIGDNHNAPVFVWCYKRMGEFIPQLIHEGHSPRVMLEYSGTLLHGLRRMGEHHVIDALKTITCNPDYNWAVEWLGMPWGHAVAPSTPVQDYRLHVRAFQHHFAAIFGWEALERIRGFSPSEMALPNHPDVAYEFVKTLVDCGYQWVLVQEHTVHLAGTERHPERPHIPHRLVCTSSTGETASIIAIIKTQGSDTKLVAQMQPWYEARGLNRLDLAGRSIPPLVTQIADGENGGVMMNEFPPKYMEVVRTASHTDVPLMNVSEYLEHLFALGIKPSDLPEIQPLFHNRIWSRMQPGDGPERLNQVIEALKREDGRFHMEGGSWTNDLSWVRGYENVLGPMEEASSLFHERVLRPGIPTKHPAYRNALFHLLVSQTSCYRYWGQGLWTDYGREICQRVTEIIKHDLAA</sequence>
<dbReference type="PANTHER" id="PTHR36306">
    <property type="entry name" value="ALPHA-AMYLASE-RELATED-RELATED"/>
    <property type="match status" value="1"/>
</dbReference>
<dbReference type="SUPFAM" id="SSF88713">
    <property type="entry name" value="Glycoside hydrolase/deacetylase"/>
    <property type="match status" value="1"/>
</dbReference>
<reference evidence="5" key="1">
    <citation type="submission" date="2020-01" db="EMBL/GenBank/DDBJ databases">
        <title>Caldichromatium gen. nov., sp. nov., a thermophilic purple sulfur bacterium member of the family Chromatiaceae isolated from Nakabusa hot spring, Japan.</title>
        <authorList>
            <person name="Saini M.K."/>
            <person name="Hanada S."/>
            <person name="Tank M."/>
        </authorList>
    </citation>
    <scope>NUCLEOTIDE SEQUENCE [LARGE SCALE GENOMIC DNA]</scope>
    <source>
        <strain evidence="5">No.7</strain>
    </source>
</reference>
<dbReference type="InterPro" id="IPR011330">
    <property type="entry name" value="Glyco_hydro/deAcase_b/a-brl"/>
</dbReference>
<dbReference type="InterPro" id="IPR004300">
    <property type="entry name" value="Glyco_hydro_57_N"/>
</dbReference>
<evidence type="ECO:0000256" key="2">
    <source>
        <dbReference type="ARBA" id="ARBA00023277"/>
    </source>
</evidence>
<dbReference type="Pfam" id="PF03065">
    <property type="entry name" value="Glyco_hydro_57"/>
    <property type="match status" value="1"/>
</dbReference>
<protein>
    <submittedName>
        <fullName evidence="4">Glycosyl hydrolase family 57</fullName>
    </submittedName>
</protein>
<keyword evidence="2" id="KW-0119">Carbohydrate metabolism</keyword>
<dbReference type="Gene3D" id="3.20.110.20">
    <property type="match status" value="1"/>
</dbReference>
<proteinExistence type="inferred from homology"/>